<dbReference type="EMBL" id="QPII01000010">
    <property type="protein sequence ID" value="RCV88358.1"/>
    <property type="molecule type" value="Genomic_DNA"/>
</dbReference>
<dbReference type="Proteomes" id="UP000252405">
    <property type="component" value="Unassembled WGS sequence"/>
</dbReference>
<dbReference type="Gene3D" id="3.40.630.30">
    <property type="match status" value="1"/>
</dbReference>
<keyword evidence="5" id="KW-1185">Reference proteome</keyword>
<evidence type="ECO:0000313" key="4">
    <source>
        <dbReference type="EMBL" id="RCV88358.1"/>
    </source>
</evidence>
<dbReference type="RefSeq" id="WP_114479574.1">
    <property type="nucleotide sequence ID" value="NZ_QPII01000010.1"/>
</dbReference>
<gene>
    <name evidence="4" type="ORF">DU505_13785</name>
</gene>
<protein>
    <submittedName>
        <fullName evidence="4">GNAT family N-acetyltransferase</fullName>
    </submittedName>
</protein>
<dbReference type="GO" id="GO:0016747">
    <property type="term" value="F:acyltransferase activity, transferring groups other than amino-acyl groups"/>
    <property type="evidence" value="ECO:0007669"/>
    <property type="project" value="InterPro"/>
</dbReference>
<dbReference type="PANTHER" id="PTHR43420:SF12">
    <property type="entry name" value="N-ACETYLTRANSFERASE DOMAIN-CONTAINING PROTEIN"/>
    <property type="match status" value="1"/>
</dbReference>
<feature type="domain" description="N-acetyltransferase" evidence="3">
    <location>
        <begin position="1"/>
        <end position="100"/>
    </location>
</feature>
<dbReference type="CDD" id="cd04301">
    <property type="entry name" value="NAT_SF"/>
    <property type="match status" value="1"/>
</dbReference>
<evidence type="ECO:0000256" key="1">
    <source>
        <dbReference type="ARBA" id="ARBA00022679"/>
    </source>
</evidence>
<dbReference type="PANTHER" id="PTHR43420">
    <property type="entry name" value="ACETYLTRANSFERASE"/>
    <property type="match status" value="1"/>
</dbReference>
<organism evidence="4 5">
    <name type="scientific">Billgrantia montanilacus</name>
    <dbReference type="NCBI Taxonomy" id="2282305"/>
    <lineage>
        <taxon>Bacteria</taxon>
        <taxon>Pseudomonadati</taxon>
        <taxon>Pseudomonadota</taxon>
        <taxon>Gammaproteobacteria</taxon>
        <taxon>Oceanospirillales</taxon>
        <taxon>Halomonadaceae</taxon>
        <taxon>Billgrantia</taxon>
    </lineage>
</organism>
<dbReference type="InterPro" id="IPR050680">
    <property type="entry name" value="YpeA/RimI_acetyltransf"/>
</dbReference>
<proteinExistence type="predicted"/>
<evidence type="ECO:0000313" key="5">
    <source>
        <dbReference type="Proteomes" id="UP000252405"/>
    </source>
</evidence>
<keyword evidence="1 4" id="KW-0808">Transferase</keyword>
<dbReference type="InterPro" id="IPR016181">
    <property type="entry name" value="Acyl_CoA_acyltransferase"/>
</dbReference>
<comment type="caution">
    <text evidence="4">The sequence shown here is derived from an EMBL/GenBank/DDBJ whole genome shotgun (WGS) entry which is preliminary data.</text>
</comment>
<reference evidence="4 5" key="1">
    <citation type="submission" date="2018-07" db="EMBL/GenBank/DDBJ databases">
        <title>Halomonas montanilacus sp. nov., isolated from Lake Pengyan on Tibetan Plateau.</title>
        <authorList>
            <person name="Lu H."/>
            <person name="Xing P."/>
            <person name="Wu Q."/>
        </authorList>
    </citation>
    <scope>NUCLEOTIDE SEQUENCE [LARGE SCALE GENOMIC DNA]</scope>
    <source>
        <strain evidence="4 5">PYC7W</strain>
    </source>
</reference>
<dbReference type="AlphaFoldDB" id="A0A368TUP3"/>
<evidence type="ECO:0000256" key="2">
    <source>
        <dbReference type="ARBA" id="ARBA00023315"/>
    </source>
</evidence>
<dbReference type="SUPFAM" id="SSF55729">
    <property type="entry name" value="Acyl-CoA N-acyltransferases (Nat)"/>
    <property type="match status" value="1"/>
</dbReference>
<evidence type="ECO:0000259" key="3">
    <source>
        <dbReference type="PROSITE" id="PS51186"/>
    </source>
</evidence>
<dbReference type="PROSITE" id="PS51186">
    <property type="entry name" value="GNAT"/>
    <property type="match status" value="1"/>
</dbReference>
<name>A0A368TUP3_9GAMM</name>
<dbReference type="InterPro" id="IPR000182">
    <property type="entry name" value="GNAT_dom"/>
</dbReference>
<keyword evidence="2" id="KW-0012">Acyltransferase</keyword>
<dbReference type="OrthoDB" id="273614at2"/>
<accession>A0A368TUP3</accession>
<dbReference type="Pfam" id="PF00583">
    <property type="entry name" value="Acetyltransf_1"/>
    <property type="match status" value="1"/>
</dbReference>
<sequence length="100" mass="10950">MAAADKDGFLIGAVAVVVSSSVPYPFLTSRPRGHIATIVITEHYRGKGLGRKLMAVAEEYAKGKGAQDIKLEVMAFNTRAVGFYRDLGYENFSHWLSKSL</sequence>